<evidence type="ECO:0000256" key="4">
    <source>
        <dbReference type="ARBA" id="ARBA00022692"/>
    </source>
</evidence>
<dbReference type="Proteomes" id="UP001151529">
    <property type="component" value="Chromosome 15Z"/>
</dbReference>
<evidence type="ECO:0000256" key="7">
    <source>
        <dbReference type="SAM" id="Phobius"/>
    </source>
</evidence>
<dbReference type="InterPro" id="IPR004813">
    <property type="entry name" value="OPT"/>
</dbReference>
<dbReference type="PANTHER" id="PTHR31645">
    <property type="entry name" value="OLIGOPEPTIDE TRANSPORTER YGL114W-RELATED"/>
    <property type="match status" value="1"/>
</dbReference>
<evidence type="ECO:0000313" key="9">
    <source>
        <dbReference type="Proteomes" id="UP001151529"/>
    </source>
</evidence>
<feature type="transmembrane region" description="Helical" evidence="7">
    <location>
        <begin position="78"/>
        <end position="107"/>
    </location>
</feature>
<dbReference type="GO" id="GO:0005886">
    <property type="term" value="C:plasma membrane"/>
    <property type="evidence" value="ECO:0007669"/>
    <property type="project" value="TreeGrafter"/>
</dbReference>
<dbReference type="Pfam" id="PF03169">
    <property type="entry name" value="OPT"/>
    <property type="match status" value="1"/>
</dbReference>
<evidence type="ECO:0000256" key="1">
    <source>
        <dbReference type="ARBA" id="ARBA00004141"/>
    </source>
</evidence>
<keyword evidence="6 7" id="KW-0472">Membrane</keyword>
<gene>
    <name evidence="8" type="ORF">OIU85_010563</name>
</gene>
<dbReference type="AlphaFoldDB" id="A0A9Q0SHV9"/>
<reference evidence="8" key="1">
    <citation type="submission" date="2022-11" db="EMBL/GenBank/DDBJ databases">
        <authorList>
            <person name="Hyden B.L."/>
            <person name="Feng K."/>
            <person name="Yates T."/>
            <person name="Jawdy S."/>
            <person name="Smart L.B."/>
            <person name="Muchero W."/>
        </authorList>
    </citation>
    <scope>NUCLEOTIDE SEQUENCE</scope>
    <source>
        <tissue evidence="8">Shoot tip</tissue>
    </source>
</reference>
<dbReference type="GO" id="GO:0048316">
    <property type="term" value="P:seed development"/>
    <property type="evidence" value="ECO:0007669"/>
    <property type="project" value="TreeGrafter"/>
</dbReference>
<comment type="similarity">
    <text evidence="2">Belongs to the YSL (TC 2.A.67.2) family.</text>
</comment>
<dbReference type="InterPro" id="IPR045035">
    <property type="entry name" value="YSL-like"/>
</dbReference>
<keyword evidence="9" id="KW-1185">Reference proteome</keyword>
<comment type="caution">
    <text evidence="8">The sequence shown here is derived from an EMBL/GenBank/DDBJ whole genome shotgun (WGS) entry which is preliminary data.</text>
</comment>
<dbReference type="GO" id="GO:0010039">
    <property type="term" value="P:response to iron ion"/>
    <property type="evidence" value="ECO:0007669"/>
    <property type="project" value="TreeGrafter"/>
</dbReference>
<evidence type="ECO:0000256" key="2">
    <source>
        <dbReference type="ARBA" id="ARBA00010276"/>
    </source>
</evidence>
<evidence type="ECO:0000256" key="5">
    <source>
        <dbReference type="ARBA" id="ARBA00022989"/>
    </source>
</evidence>
<organism evidence="8 9">
    <name type="scientific">Salix viminalis</name>
    <name type="common">Common osier</name>
    <name type="synonym">Basket willow</name>
    <dbReference type="NCBI Taxonomy" id="40686"/>
    <lineage>
        <taxon>Eukaryota</taxon>
        <taxon>Viridiplantae</taxon>
        <taxon>Streptophyta</taxon>
        <taxon>Embryophyta</taxon>
        <taxon>Tracheophyta</taxon>
        <taxon>Spermatophyta</taxon>
        <taxon>Magnoliopsida</taxon>
        <taxon>eudicotyledons</taxon>
        <taxon>Gunneridae</taxon>
        <taxon>Pentapetalae</taxon>
        <taxon>rosids</taxon>
        <taxon>fabids</taxon>
        <taxon>Malpighiales</taxon>
        <taxon>Salicaceae</taxon>
        <taxon>Saliceae</taxon>
        <taxon>Salix</taxon>
    </lineage>
</organism>
<feature type="transmembrane region" description="Helical" evidence="7">
    <location>
        <begin position="38"/>
        <end position="58"/>
    </location>
</feature>
<dbReference type="GO" id="GO:0051980">
    <property type="term" value="F:iron-nicotianamine transmembrane transporter activity"/>
    <property type="evidence" value="ECO:0007669"/>
    <property type="project" value="TreeGrafter"/>
</dbReference>
<evidence type="ECO:0000256" key="6">
    <source>
        <dbReference type="ARBA" id="ARBA00023136"/>
    </source>
</evidence>
<name>A0A9Q0SHV9_SALVM</name>
<keyword evidence="5 7" id="KW-1133">Transmembrane helix</keyword>
<sequence>MIIDYKLSYPSGTATAVLINGFHTPKGDGMARKQVQGFMKFFSFSFLWAFFQWFYSGGTQCGFAQFPTFGLKAWKNSFYFSFSMTYIGAGMICSHIVNLSLLLGAVLSWGYEESKWLQGFHFYCSDPRRWPLQFSQDTLFHCH</sequence>
<keyword evidence="4 7" id="KW-0812">Transmembrane</keyword>
<dbReference type="PANTHER" id="PTHR31645:SF4">
    <property type="entry name" value="METAL-NICOTIANAMINE TRANSPORTER YSL3"/>
    <property type="match status" value="1"/>
</dbReference>
<protein>
    <submittedName>
        <fullName evidence="8">OLIGOPEPTIDE TRANSPORTER YGL114W-RELATED</fullName>
    </submittedName>
</protein>
<evidence type="ECO:0000313" key="8">
    <source>
        <dbReference type="EMBL" id="KAJ6677405.1"/>
    </source>
</evidence>
<dbReference type="GO" id="GO:0035673">
    <property type="term" value="F:oligopeptide transmembrane transporter activity"/>
    <property type="evidence" value="ECO:0007669"/>
    <property type="project" value="InterPro"/>
</dbReference>
<proteinExistence type="inferred from homology"/>
<reference evidence="8" key="2">
    <citation type="journal article" date="2023" name="Int. J. Mol. Sci.">
        <title>De Novo Assembly and Annotation of 11 Diverse Shrub Willow (Salix) Genomes Reveals Novel Gene Organization in Sex-Linked Regions.</title>
        <authorList>
            <person name="Hyden B."/>
            <person name="Feng K."/>
            <person name="Yates T.B."/>
            <person name="Jawdy S."/>
            <person name="Cereghino C."/>
            <person name="Smart L.B."/>
            <person name="Muchero W."/>
        </authorList>
    </citation>
    <scope>NUCLEOTIDE SEQUENCE [LARGE SCALE GENOMIC DNA]</scope>
    <source>
        <tissue evidence="8">Shoot tip</tissue>
    </source>
</reference>
<dbReference type="OrthoDB" id="627262at2759"/>
<evidence type="ECO:0000256" key="3">
    <source>
        <dbReference type="ARBA" id="ARBA00022448"/>
    </source>
</evidence>
<comment type="subcellular location">
    <subcellularLocation>
        <location evidence="1">Membrane</location>
        <topology evidence="1">Multi-pass membrane protein</topology>
    </subcellularLocation>
</comment>
<dbReference type="EMBL" id="JAPFFL010000015">
    <property type="protein sequence ID" value="KAJ6677405.1"/>
    <property type="molecule type" value="Genomic_DNA"/>
</dbReference>
<accession>A0A9Q0SHV9</accession>
<keyword evidence="3" id="KW-0813">Transport</keyword>